<keyword evidence="2" id="KW-0808">Transferase</keyword>
<keyword evidence="1" id="KW-0472">Membrane</keyword>
<proteinExistence type="predicted"/>
<protein>
    <submittedName>
        <fullName evidence="2">Phosphotransferase enzyme family protein</fullName>
    </submittedName>
</protein>
<keyword evidence="1" id="KW-1133">Transmembrane helix</keyword>
<dbReference type="AlphaFoldDB" id="X7Z2Q7"/>
<accession>X7Z2Q7</accession>
<gene>
    <name evidence="2" type="ORF">I553_6758</name>
</gene>
<organism evidence="2">
    <name type="scientific">Mycobacterium xenopi 4042</name>
    <dbReference type="NCBI Taxonomy" id="1299334"/>
    <lineage>
        <taxon>Bacteria</taxon>
        <taxon>Bacillati</taxon>
        <taxon>Actinomycetota</taxon>
        <taxon>Actinomycetes</taxon>
        <taxon>Mycobacteriales</taxon>
        <taxon>Mycobacteriaceae</taxon>
        <taxon>Mycobacterium</taxon>
    </lineage>
</organism>
<reference evidence="2" key="1">
    <citation type="submission" date="2014-01" db="EMBL/GenBank/DDBJ databases">
        <authorList>
            <person name="Brown-Elliot B."/>
            <person name="Wallace R."/>
            <person name="Lenaerts A."/>
            <person name="Ordway D."/>
            <person name="DeGroote M.A."/>
            <person name="Parker T."/>
            <person name="Sizemore C."/>
            <person name="Tallon L.J."/>
            <person name="Sadzewicz L.K."/>
            <person name="Sengamalay N."/>
            <person name="Fraser C.M."/>
            <person name="Hine E."/>
            <person name="Shefchek K.A."/>
            <person name="Das S.P."/>
            <person name="Tettelin H."/>
        </authorList>
    </citation>
    <scope>NUCLEOTIDE SEQUENCE [LARGE SCALE GENOMIC DNA]</scope>
    <source>
        <strain evidence="2">4042</strain>
    </source>
</reference>
<dbReference type="EMBL" id="JAOB01000081">
    <property type="protein sequence ID" value="EUA13639.1"/>
    <property type="molecule type" value="Genomic_DNA"/>
</dbReference>
<comment type="caution">
    <text evidence="2">The sequence shown here is derived from an EMBL/GenBank/DDBJ whole genome shotgun (WGS) entry which is preliminary data.</text>
</comment>
<evidence type="ECO:0000256" key="1">
    <source>
        <dbReference type="SAM" id="Phobius"/>
    </source>
</evidence>
<dbReference type="Gene3D" id="3.90.1200.10">
    <property type="match status" value="1"/>
</dbReference>
<name>X7Z2Q7_MYCXE</name>
<keyword evidence="1" id="KW-0812">Transmembrane</keyword>
<feature type="transmembrane region" description="Helical" evidence="1">
    <location>
        <begin position="16"/>
        <end position="38"/>
    </location>
</feature>
<evidence type="ECO:0000313" key="2">
    <source>
        <dbReference type="EMBL" id="EUA13639.1"/>
    </source>
</evidence>
<dbReference type="PATRIC" id="fig|1299334.3.peg.8525"/>
<sequence>MLDWEMVTLGPRELDVAWMIFAHMVFQELAGLAGLPVCRM</sequence>
<dbReference type="GO" id="GO:0016740">
    <property type="term" value="F:transferase activity"/>
    <property type="evidence" value="ECO:0007669"/>
    <property type="project" value="UniProtKB-KW"/>
</dbReference>